<dbReference type="PROSITE" id="PS50405">
    <property type="entry name" value="GST_CTER"/>
    <property type="match status" value="1"/>
</dbReference>
<dbReference type="SFLD" id="SFLDG01206">
    <property type="entry name" value="Xi.1"/>
    <property type="match status" value="1"/>
</dbReference>
<feature type="site" description="Lowers pKa of active site Cys" evidence="3">
    <location>
        <position position="294"/>
    </location>
</feature>
<evidence type="ECO:0000313" key="7">
    <source>
        <dbReference type="Proteomes" id="UP000054097"/>
    </source>
</evidence>
<dbReference type="InterPro" id="IPR036249">
    <property type="entry name" value="Thioredoxin-like_sf"/>
</dbReference>
<evidence type="ECO:0000256" key="2">
    <source>
        <dbReference type="PIRSR" id="PIRSR015753-2"/>
    </source>
</evidence>
<organism evidence="6 7">
    <name type="scientific">Serendipita vermifera MAFF 305830</name>
    <dbReference type="NCBI Taxonomy" id="933852"/>
    <lineage>
        <taxon>Eukaryota</taxon>
        <taxon>Fungi</taxon>
        <taxon>Dikarya</taxon>
        <taxon>Basidiomycota</taxon>
        <taxon>Agaricomycotina</taxon>
        <taxon>Agaricomycetes</taxon>
        <taxon>Sebacinales</taxon>
        <taxon>Serendipitaceae</taxon>
        <taxon>Serendipita</taxon>
    </lineage>
</organism>
<dbReference type="PANTHER" id="PTHR32419:SF6">
    <property type="entry name" value="GLUTATHIONE S-TRANSFERASE OMEGA-LIKE 1-RELATED"/>
    <property type="match status" value="1"/>
</dbReference>
<dbReference type="InterPro" id="IPR004045">
    <property type="entry name" value="Glutathione_S-Trfase_N"/>
</dbReference>
<dbReference type="Pfam" id="PF13409">
    <property type="entry name" value="GST_N_2"/>
    <property type="match status" value="1"/>
</dbReference>
<dbReference type="InterPro" id="IPR016639">
    <property type="entry name" value="GST_Omega/GSH"/>
</dbReference>
<dbReference type="STRING" id="933852.A0A0C2WP41"/>
<feature type="binding site" evidence="2">
    <location>
        <position position="80"/>
    </location>
    <ligand>
        <name>glutathione</name>
        <dbReference type="ChEBI" id="CHEBI:57925"/>
    </ligand>
</feature>
<name>A0A0C2WP41_SERVB</name>
<reference evidence="7" key="2">
    <citation type="submission" date="2015-01" db="EMBL/GenBank/DDBJ databases">
        <title>Evolutionary Origins and Diversification of the Mycorrhizal Mutualists.</title>
        <authorList>
            <consortium name="DOE Joint Genome Institute"/>
            <consortium name="Mycorrhizal Genomics Consortium"/>
            <person name="Kohler A."/>
            <person name="Kuo A."/>
            <person name="Nagy L.G."/>
            <person name="Floudas D."/>
            <person name="Copeland A."/>
            <person name="Barry K.W."/>
            <person name="Cichocki N."/>
            <person name="Veneault-Fourrey C."/>
            <person name="LaButti K."/>
            <person name="Lindquist E.A."/>
            <person name="Lipzen A."/>
            <person name="Lundell T."/>
            <person name="Morin E."/>
            <person name="Murat C."/>
            <person name="Riley R."/>
            <person name="Ohm R."/>
            <person name="Sun H."/>
            <person name="Tunlid A."/>
            <person name="Henrissat B."/>
            <person name="Grigoriev I.V."/>
            <person name="Hibbett D.S."/>
            <person name="Martin F."/>
        </authorList>
    </citation>
    <scope>NUCLEOTIDE SEQUENCE [LARGE SCALE GENOMIC DNA]</scope>
    <source>
        <strain evidence="7">MAFF 305830</strain>
    </source>
</reference>
<proteinExistence type="predicted"/>
<feature type="active site" description="Proton donor/acceptor" evidence="1">
    <location>
        <position position="184"/>
    </location>
</feature>
<evidence type="ECO:0000256" key="4">
    <source>
        <dbReference type="SAM" id="MobiDB-lite"/>
    </source>
</evidence>
<dbReference type="GO" id="GO:0005737">
    <property type="term" value="C:cytoplasm"/>
    <property type="evidence" value="ECO:0007669"/>
    <property type="project" value="TreeGrafter"/>
</dbReference>
<dbReference type="AlphaFoldDB" id="A0A0C2WP41"/>
<feature type="domain" description="GST C-terminal" evidence="5">
    <location>
        <begin position="150"/>
        <end position="294"/>
    </location>
</feature>
<feature type="compositionally biased region" description="Basic and acidic residues" evidence="4">
    <location>
        <begin position="1"/>
        <end position="11"/>
    </location>
</feature>
<dbReference type="EMBL" id="KN824295">
    <property type="protein sequence ID" value="KIM27998.1"/>
    <property type="molecule type" value="Genomic_DNA"/>
</dbReference>
<dbReference type="InterPro" id="IPR047047">
    <property type="entry name" value="GST_Omega-like_C"/>
</dbReference>
<evidence type="ECO:0000259" key="5">
    <source>
        <dbReference type="PROSITE" id="PS50405"/>
    </source>
</evidence>
<dbReference type="Pfam" id="PF13410">
    <property type="entry name" value="GST_C_2"/>
    <property type="match status" value="1"/>
</dbReference>
<dbReference type="PIRSF" id="PIRSF015753">
    <property type="entry name" value="GST"/>
    <property type="match status" value="1"/>
</dbReference>
<gene>
    <name evidence="6" type="ORF">M408DRAFT_329667</name>
</gene>
<evidence type="ECO:0000256" key="3">
    <source>
        <dbReference type="PIRSR" id="PIRSR015753-3"/>
    </source>
</evidence>
<dbReference type="PANTHER" id="PTHR32419">
    <property type="entry name" value="GLUTATHIONYL-HYDROQUINONE REDUCTASE"/>
    <property type="match status" value="1"/>
</dbReference>
<evidence type="ECO:0000256" key="1">
    <source>
        <dbReference type="PIRSR" id="PIRSR015753-1"/>
    </source>
</evidence>
<dbReference type="Proteomes" id="UP000054097">
    <property type="component" value="Unassembled WGS sequence"/>
</dbReference>
<dbReference type="Gene3D" id="1.20.1050.10">
    <property type="match status" value="1"/>
</dbReference>
<feature type="binding site" evidence="2">
    <location>
        <begin position="134"/>
        <end position="135"/>
    </location>
    <ligand>
        <name>glutathione</name>
        <dbReference type="ChEBI" id="CHEBI:57925"/>
    </ligand>
</feature>
<dbReference type="InterPro" id="IPR036282">
    <property type="entry name" value="Glutathione-S-Trfase_C_sf"/>
</dbReference>
<dbReference type="SFLD" id="SFLDG01148">
    <property type="entry name" value="Xi_(cytGST)"/>
    <property type="match status" value="1"/>
</dbReference>
<feature type="site" description="Lowers pKa of active site Cys" evidence="3">
    <location>
        <position position="249"/>
    </location>
</feature>
<dbReference type="OrthoDB" id="2309723at2759"/>
<keyword evidence="7" id="KW-1185">Reference proteome</keyword>
<dbReference type="GO" id="GO:0004364">
    <property type="term" value="F:glutathione transferase activity"/>
    <property type="evidence" value="ECO:0007669"/>
    <property type="project" value="InterPro"/>
</dbReference>
<protein>
    <recommendedName>
        <fullName evidence="5">GST C-terminal domain-containing protein</fullName>
    </recommendedName>
</protein>
<dbReference type="HOGENOM" id="CLU_037263_0_1_1"/>
<sequence length="318" mass="36919">MSDISKSKMEQDGSFNRKPSTFRDVIEKGGRYEPEKGRYHLYVSYACPWAHRTLITRKIKGLEDYVDVTVVSPHMGNHGWPFAKADAFPGAGDDPVIGAEHIKDLYLKVQPDYDGKFTVPLLFDKKLNKAVNNESSEILRIFNTAFNHLIPEDKAAIDLYPEALRGEIEASHEWIYPTVNNGVYRSGFATSQGAYETAVKALFDSLDRIEKMFESQKKNDTDEYFLIGNQLTESDIRLYTTIVRFDPVYHGHFKCNYRTIRDGYPLMHRWLQNLYWKHPEFKDTTDFDHIKTHYYWSHPHINPTRVIPLGPIPNIRPL</sequence>
<dbReference type="Gene3D" id="3.40.30.10">
    <property type="entry name" value="Glutaredoxin"/>
    <property type="match status" value="1"/>
</dbReference>
<feature type="active site" description="Nucleophile" evidence="1">
    <location>
        <position position="47"/>
    </location>
</feature>
<dbReference type="SUPFAM" id="SSF52833">
    <property type="entry name" value="Thioredoxin-like"/>
    <property type="match status" value="1"/>
</dbReference>
<dbReference type="SUPFAM" id="SSF47616">
    <property type="entry name" value="GST C-terminal domain-like"/>
    <property type="match status" value="1"/>
</dbReference>
<accession>A0A0C2WP41</accession>
<reference evidence="6 7" key="1">
    <citation type="submission" date="2014-04" db="EMBL/GenBank/DDBJ databases">
        <authorList>
            <consortium name="DOE Joint Genome Institute"/>
            <person name="Kuo A."/>
            <person name="Zuccaro A."/>
            <person name="Kohler A."/>
            <person name="Nagy L.G."/>
            <person name="Floudas D."/>
            <person name="Copeland A."/>
            <person name="Barry K.W."/>
            <person name="Cichocki N."/>
            <person name="Veneault-Fourrey C."/>
            <person name="LaButti K."/>
            <person name="Lindquist E.A."/>
            <person name="Lipzen A."/>
            <person name="Lundell T."/>
            <person name="Morin E."/>
            <person name="Murat C."/>
            <person name="Sun H."/>
            <person name="Tunlid A."/>
            <person name="Henrissat B."/>
            <person name="Grigoriev I.V."/>
            <person name="Hibbett D.S."/>
            <person name="Martin F."/>
            <person name="Nordberg H.P."/>
            <person name="Cantor M.N."/>
            <person name="Hua S.X."/>
        </authorList>
    </citation>
    <scope>NUCLEOTIDE SEQUENCE [LARGE SCALE GENOMIC DNA]</scope>
    <source>
        <strain evidence="6 7">MAFF 305830</strain>
    </source>
</reference>
<feature type="region of interest" description="Disordered" evidence="4">
    <location>
        <begin position="1"/>
        <end position="20"/>
    </location>
</feature>
<dbReference type="InterPro" id="IPR010987">
    <property type="entry name" value="Glutathione-S-Trfase_C-like"/>
</dbReference>
<feature type="binding site" evidence="2">
    <location>
        <begin position="116"/>
        <end position="119"/>
    </location>
    <ligand>
        <name>glutathione</name>
        <dbReference type="ChEBI" id="CHEBI:57925"/>
    </ligand>
</feature>
<dbReference type="SFLD" id="SFLDS00019">
    <property type="entry name" value="Glutathione_Transferase_(cytos"/>
    <property type="match status" value="1"/>
</dbReference>
<dbReference type="InterPro" id="IPR040079">
    <property type="entry name" value="Glutathione_S-Trfase"/>
</dbReference>
<evidence type="ECO:0000313" key="6">
    <source>
        <dbReference type="EMBL" id="KIM27998.1"/>
    </source>
</evidence>
<dbReference type="CDD" id="cd03190">
    <property type="entry name" value="GST_C_Omega_like"/>
    <property type="match status" value="1"/>
</dbReference>